<dbReference type="EMBL" id="CATNWA010007582">
    <property type="protein sequence ID" value="CAI9554341.1"/>
    <property type="molecule type" value="Genomic_DNA"/>
</dbReference>
<evidence type="ECO:0000313" key="3">
    <source>
        <dbReference type="Proteomes" id="UP001162483"/>
    </source>
</evidence>
<evidence type="ECO:0000256" key="1">
    <source>
        <dbReference type="SAM" id="MobiDB-lite"/>
    </source>
</evidence>
<feature type="region of interest" description="Disordered" evidence="1">
    <location>
        <begin position="1"/>
        <end position="30"/>
    </location>
</feature>
<proteinExistence type="predicted"/>
<accession>A0ABN9C4R0</accession>
<feature type="non-terminal residue" evidence="2">
    <location>
        <position position="1"/>
    </location>
</feature>
<reference evidence="2" key="1">
    <citation type="submission" date="2023-05" db="EMBL/GenBank/DDBJ databases">
        <authorList>
            <person name="Stuckert A."/>
        </authorList>
    </citation>
    <scope>NUCLEOTIDE SEQUENCE</scope>
</reference>
<feature type="compositionally biased region" description="Basic residues" evidence="1">
    <location>
        <begin position="1"/>
        <end position="11"/>
    </location>
</feature>
<name>A0ABN9C4R0_9NEOB</name>
<organism evidence="2 3">
    <name type="scientific">Staurois parvus</name>
    <dbReference type="NCBI Taxonomy" id="386267"/>
    <lineage>
        <taxon>Eukaryota</taxon>
        <taxon>Metazoa</taxon>
        <taxon>Chordata</taxon>
        <taxon>Craniata</taxon>
        <taxon>Vertebrata</taxon>
        <taxon>Euteleostomi</taxon>
        <taxon>Amphibia</taxon>
        <taxon>Batrachia</taxon>
        <taxon>Anura</taxon>
        <taxon>Neobatrachia</taxon>
        <taxon>Ranoidea</taxon>
        <taxon>Ranidae</taxon>
        <taxon>Staurois</taxon>
    </lineage>
</organism>
<keyword evidence="3" id="KW-1185">Reference proteome</keyword>
<comment type="caution">
    <text evidence="2">The sequence shown here is derived from an EMBL/GenBank/DDBJ whole genome shotgun (WGS) entry which is preliminary data.</text>
</comment>
<gene>
    <name evidence="2" type="ORF">SPARVUS_LOCUS4201470</name>
</gene>
<sequence>HSAHRLHKKKNVAYSPNKDQRPSGKSLDLSGYTRMMPAADFFYKQREKMPPSPAAFHGLLRQCHRGEPENAANLSAS</sequence>
<dbReference type="Proteomes" id="UP001162483">
    <property type="component" value="Unassembled WGS sequence"/>
</dbReference>
<protein>
    <submittedName>
        <fullName evidence="2">Uncharacterized protein</fullName>
    </submittedName>
</protein>
<evidence type="ECO:0000313" key="2">
    <source>
        <dbReference type="EMBL" id="CAI9554341.1"/>
    </source>
</evidence>